<dbReference type="RefSeq" id="WP_072317179.1">
    <property type="nucleotide sequence ID" value="NZ_FPJE01000009.1"/>
</dbReference>
<evidence type="ECO:0000313" key="2">
    <source>
        <dbReference type="Proteomes" id="UP000182248"/>
    </source>
</evidence>
<protein>
    <recommendedName>
        <fullName evidence="3">DUF4202 domain-containing protein</fullName>
    </recommendedName>
</protein>
<keyword evidence="2" id="KW-1185">Reference proteome</keyword>
<reference evidence="1 2" key="1">
    <citation type="submission" date="2016-11" db="EMBL/GenBank/DDBJ databases">
        <authorList>
            <person name="Jaros S."/>
            <person name="Januszkiewicz K."/>
            <person name="Wedrychowicz H."/>
        </authorList>
    </citation>
    <scope>NUCLEOTIDE SEQUENCE [LARGE SCALE GENOMIC DNA]</scope>
    <source>
        <strain evidence="1 2">CGMCC 1.12145</strain>
    </source>
</reference>
<dbReference type="PANTHER" id="PTHR41729">
    <property type="entry name" value="GLUTAMYL-TRNA SYNTHETASE"/>
    <property type="match status" value="1"/>
</dbReference>
<dbReference type="PANTHER" id="PTHR41729:SF1">
    <property type="entry name" value="GLUTAMYL-TRNA SYNTHETASE"/>
    <property type="match status" value="1"/>
</dbReference>
<organism evidence="1 2">
    <name type="scientific">Sinomicrobium oceani</name>
    <dbReference type="NCBI Taxonomy" id="1150368"/>
    <lineage>
        <taxon>Bacteria</taxon>
        <taxon>Pseudomonadati</taxon>
        <taxon>Bacteroidota</taxon>
        <taxon>Flavobacteriia</taxon>
        <taxon>Flavobacteriales</taxon>
        <taxon>Flavobacteriaceae</taxon>
        <taxon>Sinomicrobium</taxon>
    </lineage>
</organism>
<evidence type="ECO:0008006" key="3">
    <source>
        <dbReference type="Google" id="ProtNLM"/>
    </source>
</evidence>
<name>A0A1K1PR65_9FLAO</name>
<gene>
    <name evidence="1" type="ORF">SAMN02927921_01954</name>
</gene>
<dbReference type="InterPro" id="IPR025255">
    <property type="entry name" value="DUF4202"/>
</dbReference>
<dbReference type="STRING" id="1150368.SAMN02927921_01954"/>
<dbReference type="Proteomes" id="UP000182248">
    <property type="component" value="Unassembled WGS sequence"/>
</dbReference>
<dbReference type="AlphaFoldDB" id="A0A1K1PR65"/>
<sequence>MEEQVSKFEMAIAQIDAENAEDPNKEIIGNAEFPKELLYSRRMTEKLLDFCPDASAELQIAARAQHICRWKIDRNTYPMDRTGYLKWREALKKFHADKISEILKDLGYDETFTARVTVLIRKKQLKKDPESQILEDVVCLVFLQYYFKDFAAGHPEEKVIDIVRKTWAKMSESGHRAALRLRLSPEASALIEKALGGD</sequence>
<accession>A0A1K1PR65</accession>
<dbReference type="EMBL" id="FPJE01000009">
    <property type="protein sequence ID" value="SFW49947.1"/>
    <property type="molecule type" value="Genomic_DNA"/>
</dbReference>
<dbReference type="Pfam" id="PF13875">
    <property type="entry name" value="DUF4202"/>
    <property type="match status" value="1"/>
</dbReference>
<proteinExistence type="predicted"/>
<evidence type="ECO:0000313" key="1">
    <source>
        <dbReference type="EMBL" id="SFW49947.1"/>
    </source>
</evidence>